<name>A0A0C3ABR0_SERVB</name>
<evidence type="ECO:0000313" key="2">
    <source>
        <dbReference type="EMBL" id="KIM22075.1"/>
    </source>
</evidence>
<accession>A0A0C3ABR0</accession>
<proteinExistence type="predicted"/>
<reference evidence="3" key="2">
    <citation type="submission" date="2015-01" db="EMBL/GenBank/DDBJ databases">
        <title>Evolutionary Origins and Diversification of the Mycorrhizal Mutualists.</title>
        <authorList>
            <consortium name="DOE Joint Genome Institute"/>
            <consortium name="Mycorrhizal Genomics Consortium"/>
            <person name="Kohler A."/>
            <person name="Kuo A."/>
            <person name="Nagy L.G."/>
            <person name="Floudas D."/>
            <person name="Copeland A."/>
            <person name="Barry K.W."/>
            <person name="Cichocki N."/>
            <person name="Veneault-Fourrey C."/>
            <person name="LaButti K."/>
            <person name="Lindquist E.A."/>
            <person name="Lipzen A."/>
            <person name="Lundell T."/>
            <person name="Morin E."/>
            <person name="Murat C."/>
            <person name="Riley R."/>
            <person name="Ohm R."/>
            <person name="Sun H."/>
            <person name="Tunlid A."/>
            <person name="Henrissat B."/>
            <person name="Grigoriev I.V."/>
            <person name="Hibbett D.S."/>
            <person name="Martin F."/>
        </authorList>
    </citation>
    <scope>NUCLEOTIDE SEQUENCE [LARGE SCALE GENOMIC DNA]</scope>
    <source>
        <strain evidence="3">MAFF 305830</strain>
    </source>
</reference>
<sequence>MAVITEYENVSEDKPDPSATKRTAGEQNGGIDPRSVTMWWRRRQKCGTSIFCH</sequence>
<protein>
    <submittedName>
        <fullName evidence="2">Uncharacterized protein</fullName>
    </submittedName>
</protein>
<dbReference type="AlphaFoldDB" id="A0A0C3ABR0"/>
<evidence type="ECO:0000256" key="1">
    <source>
        <dbReference type="SAM" id="MobiDB-lite"/>
    </source>
</evidence>
<reference evidence="2 3" key="1">
    <citation type="submission" date="2014-04" db="EMBL/GenBank/DDBJ databases">
        <authorList>
            <consortium name="DOE Joint Genome Institute"/>
            <person name="Kuo A."/>
            <person name="Zuccaro A."/>
            <person name="Kohler A."/>
            <person name="Nagy L.G."/>
            <person name="Floudas D."/>
            <person name="Copeland A."/>
            <person name="Barry K.W."/>
            <person name="Cichocki N."/>
            <person name="Veneault-Fourrey C."/>
            <person name="LaButti K."/>
            <person name="Lindquist E.A."/>
            <person name="Lipzen A."/>
            <person name="Lundell T."/>
            <person name="Morin E."/>
            <person name="Murat C."/>
            <person name="Sun H."/>
            <person name="Tunlid A."/>
            <person name="Henrissat B."/>
            <person name="Grigoriev I.V."/>
            <person name="Hibbett D.S."/>
            <person name="Martin F."/>
            <person name="Nordberg H.P."/>
            <person name="Cantor M.N."/>
            <person name="Hua S.X."/>
        </authorList>
    </citation>
    <scope>NUCLEOTIDE SEQUENCE [LARGE SCALE GENOMIC DNA]</scope>
    <source>
        <strain evidence="2 3">MAFF 305830</strain>
    </source>
</reference>
<feature type="region of interest" description="Disordered" evidence="1">
    <location>
        <begin position="1"/>
        <end position="34"/>
    </location>
</feature>
<dbReference type="HOGENOM" id="CLU_3070165_0_0_1"/>
<dbReference type="Proteomes" id="UP000054097">
    <property type="component" value="Unassembled WGS sequence"/>
</dbReference>
<gene>
    <name evidence="2" type="ORF">M408DRAFT_333083</name>
</gene>
<dbReference type="EMBL" id="KN824364">
    <property type="protein sequence ID" value="KIM22075.1"/>
    <property type="molecule type" value="Genomic_DNA"/>
</dbReference>
<organism evidence="2 3">
    <name type="scientific">Serendipita vermifera MAFF 305830</name>
    <dbReference type="NCBI Taxonomy" id="933852"/>
    <lineage>
        <taxon>Eukaryota</taxon>
        <taxon>Fungi</taxon>
        <taxon>Dikarya</taxon>
        <taxon>Basidiomycota</taxon>
        <taxon>Agaricomycotina</taxon>
        <taxon>Agaricomycetes</taxon>
        <taxon>Sebacinales</taxon>
        <taxon>Serendipitaceae</taxon>
        <taxon>Serendipita</taxon>
    </lineage>
</organism>
<keyword evidence="3" id="KW-1185">Reference proteome</keyword>
<evidence type="ECO:0000313" key="3">
    <source>
        <dbReference type="Proteomes" id="UP000054097"/>
    </source>
</evidence>